<dbReference type="Pfam" id="PF14011">
    <property type="entry name" value="ESX-1_EspG"/>
    <property type="match status" value="1"/>
</dbReference>
<comment type="similarity">
    <text evidence="2">Belongs to the EspG family.</text>
</comment>
<comment type="subcellular location">
    <subcellularLocation>
        <location evidence="1">Cytoplasm</location>
    </subcellularLocation>
</comment>
<evidence type="ECO:0000313" key="5">
    <source>
        <dbReference type="EMBL" id="MBA8827033.1"/>
    </source>
</evidence>
<reference evidence="5 6" key="1">
    <citation type="submission" date="2020-07" db="EMBL/GenBank/DDBJ databases">
        <title>Sequencing the genomes of 1000 actinobacteria strains.</title>
        <authorList>
            <person name="Klenk H.-P."/>
        </authorList>
    </citation>
    <scope>NUCLEOTIDE SEQUENCE [LARGE SCALE GENOMIC DNA]</scope>
    <source>
        <strain evidence="5 6">DSM 45975</strain>
    </source>
</reference>
<comment type="caution">
    <text evidence="5">The sequence shown here is derived from an EMBL/GenBank/DDBJ whole genome shotgun (WGS) entry which is preliminary data.</text>
</comment>
<evidence type="ECO:0000256" key="3">
    <source>
        <dbReference type="ARBA" id="ARBA00022490"/>
    </source>
</evidence>
<evidence type="ECO:0000256" key="2">
    <source>
        <dbReference type="ARBA" id="ARBA00006411"/>
    </source>
</evidence>
<organism evidence="5 6">
    <name type="scientific">Halosaccharopolyspora lacisalsi</name>
    <dbReference type="NCBI Taxonomy" id="1000566"/>
    <lineage>
        <taxon>Bacteria</taxon>
        <taxon>Bacillati</taxon>
        <taxon>Actinomycetota</taxon>
        <taxon>Actinomycetes</taxon>
        <taxon>Pseudonocardiales</taxon>
        <taxon>Pseudonocardiaceae</taxon>
        <taxon>Halosaccharopolyspora</taxon>
    </lineage>
</organism>
<proteinExistence type="inferred from homology"/>
<evidence type="ECO:0000256" key="4">
    <source>
        <dbReference type="ARBA" id="ARBA00023186"/>
    </source>
</evidence>
<dbReference type="InterPro" id="IPR025734">
    <property type="entry name" value="EspG"/>
</dbReference>
<dbReference type="EMBL" id="JACGWZ010000007">
    <property type="protein sequence ID" value="MBA8827033.1"/>
    <property type="molecule type" value="Genomic_DNA"/>
</dbReference>
<evidence type="ECO:0000313" key="6">
    <source>
        <dbReference type="Proteomes" id="UP000569329"/>
    </source>
</evidence>
<dbReference type="Proteomes" id="UP000569329">
    <property type="component" value="Unassembled WGS sequence"/>
</dbReference>
<protein>
    <recommendedName>
        <fullName evidence="7">ESX secretion-associated protein EspG</fullName>
    </recommendedName>
</protein>
<keyword evidence="4" id="KW-0143">Chaperone</keyword>
<accession>A0A839E175</accession>
<dbReference type="RefSeq" id="WP_182546232.1">
    <property type="nucleotide sequence ID" value="NZ_JACGWZ010000007.1"/>
</dbReference>
<keyword evidence="3" id="KW-0963">Cytoplasm</keyword>
<evidence type="ECO:0000256" key="1">
    <source>
        <dbReference type="ARBA" id="ARBA00004496"/>
    </source>
</evidence>
<gene>
    <name evidence="5" type="ORF">FHX42_004417</name>
</gene>
<sequence>MMPGTRCSFWELGAVVRHEKQRHDAGKVRGPLGQRKFRVPSFLTSRDSGLPAPDDPAALLADAEASVRRRGWVESDGQLSDQAYEIVSTLVHGESCAFLQIGDPGADEVRVMVASHDRLAFRVIMEREDVLIDEIAPSAAWKSLTACLPEMAPAEGGPVSVSSVTLAEAGAEAEQHRGEQDRWLAYELRRRDVPAADAEAIGAFNRMADRTTMQLAVAVREQDGTMHIGPHAIDMHHAPSGRVAMYPRLPQGTNTVLGPAEPERVANTAKRYLDQLREQVADAREQRSDRRGGWV</sequence>
<keyword evidence="6" id="KW-1185">Reference proteome</keyword>
<evidence type="ECO:0008006" key="7">
    <source>
        <dbReference type="Google" id="ProtNLM"/>
    </source>
</evidence>
<name>A0A839E175_9PSEU</name>
<dbReference type="AlphaFoldDB" id="A0A839E175"/>